<evidence type="ECO:0000259" key="2">
    <source>
        <dbReference type="PROSITE" id="PS50943"/>
    </source>
</evidence>
<proteinExistence type="predicted"/>
<evidence type="ECO:0000313" key="3">
    <source>
        <dbReference type="EMBL" id="MBB2184585.1"/>
    </source>
</evidence>
<keyword evidence="4" id="KW-1185">Reference proteome</keyword>
<evidence type="ECO:0000313" key="4">
    <source>
        <dbReference type="Proteomes" id="UP000574276"/>
    </source>
</evidence>
<protein>
    <submittedName>
        <fullName evidence="3">Helix-turn-helix transcriptional regulator</fullName>
    </submittedName>
</protein>
<comment type="caution">
    <text evidence="3">The sequence shown here is derived from an EMBL/GenBank/DDBJ whole genome shotgun (WGS) entry which is preliminary data.</text>
</comment>
<dbReference type="EMBL" id="JACEGA010000001">
    <property type="protein sequence ID" value="MBB2184585.1"/>
    <property type="molecule type" value="Genomic_DNA"/>
</dbReference>
<gene>
    <name evidence="3" type="ORF">H0486_17030</name>
</gene>
<dbReference type="PROSITE" id="PS50943">
    <property type="entry name" value="HTH_CROC1"/>
    <property type="match status" value="1"/>
</dbReference>
<dbReference type="SMART" id="SM00530">
    <property type="entry name" value="HTH_XRE"/>
    <property type="match status" value="1"/>
</dbReference>
<dbReference type="Gene3D" id="1.10.260.40">
    <property type="entry name" value="lambda repressor-like DNA-binding domains"/>
    <property type="match status" value="1"/>
</dbReference>
<dbReference type="GO" id="GO:0003677">
    <property type="term" value="F:DNA binding"/>
    <property type="evidence" value="ECO:0007669"/>
    <property type="project" value="UniProtKB-KW"/>
</dbReference>
<keyword evidence="1" id="KW-0238">DNA-binding</keyword>
<sequence length="70" mass="7609">MPINSNLRSARITLDMSQNKLAEAVGVSKQTIVAIERGDYSPSIKLSKTICKVLGKSLDELFGEENGNEV</sequence>
<dbReference type="PANTHER" id="PTHR46558:SF3">
    <property type="entry name" value="TRANSCRIPTIONAL REGULATOR"/>
    <property type="match status" value="1"/>
</dbReference>
<dbReference type="AlphaFoldDB" id="A0A839K3V7"/>
<dbReference type="PANTHER" id="PTHR46558">
    <property type="entry name" value="TRACRIPTIONAL REGULATORY PROTEIN-RELATED-RELATED"/>
    <property type="match status" value="1"/>
</dbReference>
<dbReference type="InterPro" id="IPR010982">
    <property type="entry name" value="Lambda_DNA-bd_dom_sf"/>
</dbReference>
<feature type="domain" description="HTH cro/C1-type" evidence="2">
    <location>
        <begin position="7"/>
        <end position="61"/>
    </location>
</feature>
<evidence type="ECO:0000256" key="1">
    <source>
        <dbReference type="ARBA" id="ARBA00023125"/>
    </source>
</evidence>
<dbReference type="RefSeq" id="WP_228354144.1">
    <property type="nucleotide sequence ID" value="NZ_JACEGA010000001.1"/>
</dbReference>
<name>A0A839K3V7_9FIRM</name>
<dbReference type="Proteomes" id="UP000574276">
    <property type="component" value="Unassembled WGS sequence"/>
</dbReference>
<organism evidence="3 4">
    <name type="scientific">Variimorphobacter saccharofermentans</name>
    <dbReference type="NCBI Taxonomy" id="2755051"/>
    <lineage>
        <taxon>Bacteria</taxon>
        <taxon>Bacillati</taxon>
        <taxon>Bacillota</taxon>
        <taxon>Clostridia</taxon>
        <taxon>Lachnospirales</taxon>
        <taxon>Lachnospiraceae</taxon>
        <taxon>Variimorphobacter</taxon>
    </lineage>
</organism>
<dbReference type="InterPro" id="IPR001387">
    <property type="entry name" value="Cro/C1-type_HTH"/>
</dbReference>
<dbReference type="Pfam" id="PF01381">
    <property type="entry name" value="HTH_3"/>
    <property type="match status" value="1"/>
</dbReference>
<accession>A0A839K3V7</accession>
<dbReference type="SUPFAM" id="SSF47413">
    <property type="entry name" value="lambda repressor-like DNA-binding domains"/>
    <property type="match status" value="1"/>
</dbReference>
<dbReference type="CDD" id="cd00093">
    <property type="entry name" value="HTH_XRE"/>
    <property type="match status" value="1"/>
</dbReference>
<reference evidence="3 4" key="1">
    <citation type="submission" date="2020-07" db="EMBL/GenBank/DDBJ databases">
        <title>Characterization and genome sequencing of isolate MD1, a novel member within the family Lachnospiraceae.</title>
        <authorList>
            <person name="Rettenmaier R."/>
            <person name="Di Bello L."/>
            <person name="Zinser C."/>
            <person name="Scheitz K."/>
            <person name="Liebl W."/>
            <person name="Zverlov V."/>
        </authorList>
    </citation>
    <scope>NUCLEOTIDE SEQUENCE [LARGE SCALE GENOMIC DNA]</scope>
    <source>
        <strain evidence="3 4">MD1</strain>
    </source>
</reference>